<feature type="domain" description="Protein kinase" evidence="2">
    <location>
        <begin position="435"/>
        <end position="630"/>
    </location>
</feature>
<dbReference type="PROSITE" id="PS50011">
    <property type="entry name" value="PROTEIN_KINASE_DOM"/>
    <property type="match status" value="2"/>
</dbReference>
<dbReference type="EMBL" id="JBCNJP010000027">
    <property type="protein sequence ID" value="KAK9051703.1"/>
    <property type="molecule type" value="Genomic_DNA"/>
</dbReference>
<organism evidence="3 4">
    <name type="scientific">Deinandra increscens subsp. villosa</name>
    <dbReference type="NCBI Taxonomy" id="3103831"/>
    <lineage>
        <taxon>Eukaryota</taxon>
        <taxon>Viridiplantae</taxon>
        <taxon>Streptophyta</taxon>
        <taxon>Embryophyta</taxon>
        <taxon>Tracheophyta</taxon>
        <taxon>Spermatophyta</taxon>
        <taxon>Magnoliopsida</taxon>
        <taxon>eudicotyledons</taxon>
        <taxon>Gunneridae</taxon>
        <taxon>Pentapetalae</taxon>
        <taxon>asterids</taxon>
        <taxon>campanulids</taxon>
        <taxon>Asterales</taxon>
        <taxon>Asteraceae</taxon>
        <taxon>Asteroideae</taxon>
        <taxon>Heliantheae alliance</taxon>
        <taxon>Madieae</taxon>
        <taxon>Madiinae</taxon>
        <taxon>Deinandra</taxon>
    </lineage>
</organism>
<comment type="caution">
    <text evidence="3">The sequence shown here is derived from an EMBL/GenBank/DDBJ whole genome shotgun (WGS) entry which is preliminary data.</text>
</comment>
<dbReference type="CDD" id="cd13999">
    <property type="entry name" value="STKc_MAP3K-like"/>
    <property type="match status" value="1"/>
</dbReference>
<dbReference type="GO" id="GO:0004674">
    <property type="term" value="F:protein serine/threonine kinase activity"/>
    <property type="evidence" value="ECO:0007669"/>
    <property type="project" value="TreeGrafter"/>
</dbReference>
<evidence type="ECO:0000313" key="4">
    <source>
        <dbReference type="Proteomes" id="UP001408789"/>
    </source>
</evidence>
<dbReference type="GO" id="GO:0005524">
    <property type="term" value="F:ATP binding"/>
    <property type="evidence" value="ECO:0007669"/>
    <property type="project" value="InterPro"/>
</dbReference>
<sequence>MDDEANSWIRRAKFSHTVYHRLDSARLASYRVDLEPIRLAGVKTRPPKAHEDPEPVQILSNHVTNKHRTVTPPPQTTVPDTFKEAKSNAKRFSTPHPQRVESEKEYKGKKTFHRNMTAVDLRSPPNGTTSPLKHFNSMKISGKRKMKRDYSWSKLFDHGGGKVISVEMVDDHMVDLSKLFLGHRFAHGANSQLYHGIYKDEAVAVKIIRVPDDDENEELVIRLENQFAREVNLLSRLHHQNVIKFVAACRQPRVFCIITEYLSEGSLRAYLHKLEDNTDKEKEYLPSEKLIKMALDIARGMEYIHSQGVIHRDLKPENILINKDFQLKIADFGIGCEEAYCDFLADDPGTYRWMAPEMIKRKSYGRKVDVYGFGLILWEMVAGTIPYKDMTPIQAAFAVVHKNLRPTIPANCPPAMRALIEQCWSSQPEKRPEFWQVVKVLEEFETLVARDGNLNLLQHPTCLDHKKGLRHWIQKLGPHHHHQQSNSHVPKPRLLTENQKHIGSICEYDSEFVSGGQIMVFRMLFVAACRQPWVFFIITEDLSEGSLRAYLHKLVDKEKEYLSSEKLIKMALDIARGMEYIHSQGVIHRDLKPENILINKDFQLKIVDFGIGREEGYCDFLADNPALDGP</sequence>
<dbReference type="Gene3D" id="1.10.510.10">
    <property type="entry name" value="Transferase(Phosphotransferase) domain 1"/>
    <property type="match status" value="2"/>
</dbReference>
<dbReference type="PANTHER" id="PTHR44329">
    <property type="entry name" value="SERINE/THREONINE-PROTEIN KINASE TNNI3K-RELATED"/>
    <property type="match status" value="1"/>
</dbReference>
<feature type="region of interest" description="Disordered" evidence="1">
    <location>
        <begin position="88"/>
        <end position="108"/>
    </location>
</feature>
<feature type="compositionally biased region" description="Basic and acidic residues" evidence="1">
    <location>
        <begin position="98"/>
        <end position="108"/>
    </location>
</feature>
<dbReference type="SMART" id="SM00220">
    <property type="entry name" value="S_TKc"/>
    <property type="match status" value="1"/>
</dbReference>
<dbReference type="InterPro" id="IPR001245">
    <property type="entry name" value="Ser-Thr/Tyr_kinase_cat_dom"/>
</dbReference>
<evidence type="ECO:0000259" key="2">
    <source>
        <dbReference type="PROSITE" id="PS50011"/>
    </source>
</evidence>
<dbReference type="Proteomes" id="UP001408789">
    <property type="component" value="Unassembled WGS sequence"/>
</dbReference>
<evidence type="ECO:0000313" key="3">
    <source>
        <dbReference type="EMBL" id="KAK9051703.1"/>
    </source>
</evidence>
<evidence type="ECO:0000256" key="1">
    <source>
        <dbReference type="SAM" id="MobiDB-lite"/>
    </source>
</evidence>
<keyword evidence="4" id="KW-1185">Reference proteome</keyword>
<feature type="domain" description="Protein kinase" evidence="2">
    <location>
        <begin position="179"/>
        <end position="445"/>
    </location>
</feature>
<dbReference type="Pfam" id="PF07714">
    <property type="entry name" value="PK_Tyr_Ser-Thr"/>
    <property type="match status" value="1"/>
</dbReference>
<reference evidence="3 4" key="1">
    <citation type="submission" date="2024-04" db="EMBL/GenBank/DDBJ databases">
        <title>The reference genome of an endangered Asteraceae, Deinandra increscens subsp. villosa, native to the Central Coast of California.</title>
        <authorList>
            <person name="Guilliams M."/>
            <person name="Hasenstab-Lehman K."/>
            <person name="Meyer R."/>
            <person name="Mcevoy S."/>
        </authorList>
    </citation>
    <scope>NUCLEOTIDE SEQUENCE [LARGE SCALE GENOMIC DNA]</scope>
    <source>
        <tissue evidence="3">Leaf</tissue>
    </source>
</reference>
<dbReference type="SUPFAM" id="SSF56112">
    <property type="entry name" value="Protein kinase-like (PK-like)"/>
    <property type="match status" value="2"/>
</dbReference>
<dbReference type="PRINTS" id="PR00109">
    <property type="entry name" value="TYRKINASE"/>
</dbReference>
<dbReference type="PROSITE" id="PS00108">
    <property type="entry name" value="PROTEIN_KINASE_ST"/>
    <property type="match status" value="2"/>
</dbReference>
<proteinExistence type="predicted"/>
<dbReference type="InterPro" id="IPR051681">
    <property type="entry name" value="Ser/Thr_Kinases-Pseudokinases"/>
</dbReference>
<dbReference type="Pfam" id="PF00069">
    <property type="entry name" value="Pkinase"/>
    <property type="match status" value="1"/>
</dbReference>
<dbReference type="PANTHER" id="PTHR44329:SF73">
    <property type="entry name" value="OS01G0201200 PROTEIN"/>
    <property type="match status" value="1"/>
</dbReference>
<dbReference type="Gene3D" id="3.30.200.20">
    <property type="entry name" value="Phosphorylase Kinase, domain 1"/>
    <property type="match status" value="1"/>
</dbReference>
<gene>
    <name evidence="3" type="ORF">SSX86_028331</name>
</gene>
<dbReference type="InterPro" id="IPR011009">
    <property type="entry name" value="Kinase-like_dom_sf"/>
</dbReference>
<dbReference type="AlphaFoldDB" id="A0AAP0GJ82"/>
<dbReference type="InterPro" id="IPR000719">
    <property type="entry name" value="Prot_kinase_dom"/>
</dbReference>
<dbReference type="InterPro" id="IPR008271">
    <property type="entry name" value="Ser/Thr_kinase_AS"/>
</dbReference>
<name>A0AAP0GJ82_9ASTR</name>
<accession>A0AAP0GJ82</accession>
<protein>
    <recommendedName>
        <fullName evidence="2">Protein kinase domain-containing protein</fullName>
    </recommendedName>
</protein>